<protein>
    <submittedName>
        <fullName evidence="1">Uncharacterized protein</fullName>
    </submittedName>
</protein>
<organism evidence="1 2">
    <name type="scientific">Mycobacterium paragordonae</name>
    <dbReference type="NCBI Taxonomy" id="1389713"/>
    <lineage>
        <taxon>Bacteria</taxon>
        <taxon>Bacillati</taxon>
        <taxon>Actinomycetota</taxon>
        <taxon>Actinomycetes</taxon>
        <taxon>Mycobacteriales</taxon>
        <taxon>Mycobacteriaceae</taxon>
        <taxon>Mycobacterium</taxon>
    </lineage>
</organism>
<dbReference type="AlphaFoldDB" id="A0AAJ1S5L1"/>
<sequence>MAAKEFRDDDDNYLDWLACHRDSLRAAIPRSADIVRRAVKASGGLGEPWCVDGDGAIRVGNLMLVIEMDDLGWMVMAYTIDGAEADLLAVVGAENGNPARVVTDWLRAAAGTMSWKRIEPGVYGSGLYVVGRLDTGEWFAEGPGVDQCFDHKNDAQAACAAARSHGRTGQLLSCHTAKFRQRANVVQRR</sequence>
<dbReference type="Proteomes" id="UP001229081">
    <property type="component" value="Unassembled WGS sequence"/>
</dbReference>
<dbReference type="EMBL" id="JAUFSA010000001">
    <property type="protein sequence ID" value="MDP7737891.1"/>
    <property type="molecule type" value="Genomic_DNA"/>
</dbReference>
<accession>A0AAJ1S5L1</accession>
<evidence type="ECO:0000313" key="1">
    <source>
        <dbReference type="EMBL" id="MDP7737891.1"/>
    </source>
</evidence>
<reference evidence="1" key="1">
    <citation type="submission" date="2023-06" db="EMBL/GenBank/DDBJ databases">
        <title>Identification of two novel mycobacterium reveal diversities and complexities of Mycobacterium gordonae clade.</title>
        <authorList>
            <person name="Matsumoto Y."/>
            <person name="Nakamura S."/>
            <person name="Motooka D."/>
            <person name="Fukushima K."/>
        </authorList>
    </citation>
    <scope>NUCLEOTIDE SEQUENCE</scope>
    <source>
        <strain evidence="1">TY812</strain>
    </source>
</reference>
<proteinExistence type="predicted"/>
<evidence type="ECO:0000313" key="2">
    <source>
        <dbReference type="Proteomes" id="UP001229081"/>
    </source>
</evidence>
<dbReference type="RefSeq" id="WP_205879443.1">
    <property type="nucleotide sequence ID" value="NZ_JAUFSA010000001.1"/>
</dbReference>
<comment type="caution">
    <text evidence="1">The sequence shown here is derived from an EMBL/GenBank/DDBJ whole genome shotgun (WGS) entry which is preliminary data.</text>
</comment>
<gene>
    <name evidence="1" type="ORF">QXL92_24395</name>
</gene>
<name>A0AAJ1S5L1_9MYCO</name>